<proteinExistence type="predicted"/>
<dbReference type="RefSeq" id="WP_136833472.1">
    <property type="nucleotide sequence ID" value="NZ_SWBM01000008.1"/>
</dbReference>
<dbReference type="OrthoDB" id="8907997at2"/>
<evidence type="ECO:0008006" key="3">
    <source>
        <dbReference type="Google" id="ProtNLM"/>
    </source>
</evidence>
<reference evidence="1 2" key="1">
    <citation type="journal article" date="2011" name="J. Microbiol.">
        <title>Bacillus kyonggiensis sp. nov., isolated from soil of a lettuce field.</title>
        <authorList>
            <person name="Dong K."/>
            <person name="Lee S."/>
        </authorList>
    </citation>
    <scope>NUCLEOTIDE SEQUENCE [LARGE SCALE GENOMIC DNA]</scope>
    <source>
        <strain evidence="1 2">NB22</strain>
    </source>
</reference>
<dbReference type="EMBL" id="SWBM01000008">
    <property type="protein sequence ID" value="TKC14747.1"/>
    <property type="molecule type" value="Genomic_DNA"/>
</dbReference>
<evidence type="ECO:0000313" key="1">
    <source>
        <dbReference type="EMBL" id="TKC14747.1"/>
    </source>
</evidence>
<comment type="caution">
    <text evidence="1">The sequence shown here is derived from an EMBL/GenBank/DDBJ whole genome shotgun (WGS) entry which is preliminary data.</text>
</comment>
<dbReference type="Proteomes" id="UP000307756">
    <property type="component" value="Unassembled WGS sequence"/>
</dbReference>
<keyword evidence="2" id="KW-1185">Reference proteome</keyword>
<dbReference type="AlphaFoldDB" id="A0A4U1D0R9"/>
<gene>
    <name evidence="1" type="ORF">FA727_21125</name>
</gene>
<protein>
    <recommendedName>
        <fullName evidence="3">PD-(D/E)XK nuclease superfamily protein</fullName>
    </recommendedName>
</protein>
<name>A0A4U1D0R9_9BACI</name>
<evidence type="ECO:0000313" key="2">
    <source>
        <dbReference type="Proteomes" id="UP000307756"/>
    </source>
</evidence>
<organism evidence="1 2">
    <name type="scientific">Robertmurraya kyonggiensis</name>
    <dbReference type="NCBI Taxonomy" id="1037680"/>
    <lineage>
        <taxon>Bacteria</taxon>
        <taxon>Bacillati</taxon>
        <taxon>Bacillota</taxon>
        <taxon>Bacilli</taxon>
        <taxon>Bacillales</taxon>
        <taxon>Bacillaceae</taxon>
        <taxon>Robertmurraya</taxon>
    </lineage>
</organism>
<accession>A0A4U1D0R9</accession>
<sequence length="149" mass="17760">MNEDFKLVEEKVHTALNLLFSRDIYLLMKNSNERSISHRLAVYLEQQFKEWCVDCEYNRNLGDKKILEDLKSQSGNENRLVNPDIIVHQRGTKNNLLVIEMKKNLHADEFDMKKLQYYKSQQNLNYKYALFLGLGTGEKSGQFYKQWIY</sequence>